<evidence type="ECO:0000259" key="2">
    <source>
        <dbReference type="PROSITE" id="PS51166"/>
    </source>
</evidence>
<dbReference type="InterPro" id="IPR002044">
    <property type="entry name" value="CBM20"/>
</dbReference>
<accession>A0A176K248</accession>
<dbReference type="Proteomes" id="UP000077339">
    <property type="component" value="Unassembled WGS sequence"/>
</dbReference>
<dbReference type="InterPro" id="IPR029058">
    <property type="entry name" value="AB_hydrolase_fold"/>
</dbReference>
<organism evidence="3 4">
    <name type="scientific">Kosmotoga arenicorallina S304</name>
    <dbReference type="NCBI Taxonomy" id="1453497"/>
    <lineage>
        <taxon>Bacteria</taxon>
        <taxon>Thermotogati</taxon>
        <taxon>Thermotogota</taxon>
        <taxon>Thermotogae</taxon>
        <taxon>Kosmotogales</taxon>
        <taxon>Kosmotogaceae</taxon>
        <taxon>Kosmotoga</taxon>
    </lineage>
</organism>
<name>A0A176K248_9BACT</name>
<dbReference type="STRING" id="1453497.AT15_08950"/>
<dbReference type="InterPro" id="IPR050583">
    <property type="entry name" value="Mycobacterial_A85_antigen"/>
</dbReference>
<dbReference type="AlphaFoldDB" id="A0A176K248"/>
<dbReference type="Gene3D" id="3.40.50.1820">
    <property type="entry name" value="alpha/beta hydrolase"/>
    <property type="match status" value="1"/>
</dbReference>
<dbReference type="PANTHER" id="PTHR48098">
    <property type="entry name" value="ENTEROCHELIN ESTERASE-RELATED"/>
    <property type="match status" value="1"/>
</dbReference>
<dbReference type="OrthoDB" id="9794761at2"/>
<dbReference type="InterPro" id="IPR000801">
    <property type="entry name" value="Esterase-like"/>
</dbReference>
<dbReference type="PATRIC" id="fig|1453497.3.peg.1773"/>
<evidence type="ECO:0000313" key="4">
    <source>
        <dbReference type="Proteomes" id="UP000077339"/>
    </source>
</evidence>
<dbReference type="PANTHER" id="PTHR48098:SF6">
    <property type="entry name" value="FERRI-BACILLIBACTIN ESTERASE BESA"/>
    <property type="match status" value="1"/>
</dbReference>
<dbReference type="SMART" id="SM01065">
    <property type="entry name" value="CBM_2"/>
    <property type="match status" value="1"/>
</dbReference>
<dbReference type="GO" id="GO:2001070">
    <property type="term" value="F:starch binding"/>
    <property type="evidence" value="ECO:0007669"/>
    <property type="project" value="InterPro"/>
</dbReference>
<reference evidence="3 4" key="1">
    <citation type="submission" date="2014-02" db="EMBL/GenBank/DDBJ databases">
        <title>Kosmotoga genome sequencing.</title>
        <authorList>
            <person name="Pollo S.M."/>
            <person name="Charchuk R."/>
            <person name="Nesbo C.L."/>
        </authorList>
    </citation>
    <scope>NUCLEOTIDE SEQUENCE [LARGE SCALE GENOMIC DNA]</scope>
    <source>
        <strain evidence="3 4">S304</strain>
    </source>
</reference>
<dbReference type="InterPro" id="IPR013783">
    <property type="entry name" value="Ig-like_fold"/>
</dbReference>
<dbReference type="SUPFAM" id="SSF49452">
    <property type="entry name" value="Starch-binding domain-like"/>
    <property type="match status" value="1"/>
</dbReference>
<dbReference type="PROSITE" id="PS51166">
    <property type="entry name" value="CBM20"/>
    <property type="match status" value="1"/>
</dbReference>
<dbReference type="RefSeq" id="WP_068346926.1">
    <property type="nucleotide sequence ID" value="NZ_JFHK01000005.1"/>
</dbReference>
<dbReference type="Pfam" id="PF00756">
    <property type="entry name" value="Esterase"/>
    <property type="match status" value="1"/>
</dbReference>
<dbReference type="SUPFAM" id="SSF53474">
    <property type="entry name" value="alpha/beta-Hydrolases"/>
    <property type="match status" value="1"/>
</dbReference>
<dbReference type="PROSITE" id="PS51257">
    <property type="entry name" value="PROKAR_LIPOPROTEIN"/>
    <property type="match status" value="1"/>
</dbReference>
<feature type="signal peptide" evidence="1">
    <location>
        <begin position="1"/>
        <end position="21"/>
    </location>
</feature>
<evidence type="ECO:0000256" key="1">
    <source>
        <dbReference type="SAM" id="SignalP"/>
    </source>
</evidence>
<evidence type="ECO:0000313" key="3">
    <source>
        <dbReference type="EMBL" id="OAA31093.1"/>
    </source>
</evidence>
<feature type="domain" description="CBM20" evidence="2">
    <location>
        <begin position="39"/>
        <end position="144"/>
    </location>
</feature>
<dbReference type="EMBL" id="JFHK01000005">
    <property type="protein sequence ID" value="OAA31093.1"/>
    <property type="molecule type" value="Genomic_DNA"/>
</dbReference>
<feature type="chain" id="PRO_5008047372" description="CBM20 domain-containing protein" evidence="1">
    <location>
        <begin position="22"/>
        <end position="411"/>
    </location>
</feature>
<keyword evidence="4" id="KW-1185">Reference proteome</keyword>
<protein>
    <recommendedName>
        <fullName evidence="2">CBM20 domain-containing protein</fullName>
    </recommendedName>
</protein>
<comment type="caution">
    <text evidence="3">The sequence shown here is derived from an EMBL/GenBank/DDBJ whole genome shotgun (WGS) entry which is preliminary data.</text>
</comment>
<gene>
    <name evidence="3" type="ORF">AT15_08950</name>
</gene>
<proteinExistence type="predicted"/>
<dbReference type="InterPro" id="IPR013784">
    <property type="entry name" value="Carb-bd-like_fold"/>
</dbReference>
<keyword evidence="1" id="KW-0732">Signal</keyword>
<dbReference type="Gene3D" id="2.60.40.10">
    <property type="entry name" value="Immunoglobulins"/>
    <property type="match status" value="1"/>
</dbReference>
<sequence>MRKFIPLLLLLVFMVSGCSLLKNQSINSVPKNSNGSVDVSTNGKVRITFVVSVPGYTPEDADIYIGASFNGWNPGDPATKMNKVADNEYELTLEFDAGEHIEFKFTRGNWETVEKGEKGEEISNRTMEIKESGVFKFEVKHWRDFVEKGLVEVNLPHTLTGDFESFELFSPELNNKRNIIVYLPPSYKNDLQKRYPVLYMHDGQNLFDAVTSFVGEWEADETAEKLIKSGEIKEIIIVGIYNKGDQRLTEYSPWPFSSDGYTSEGKGDLYVDFIINSLKPYIDGHFRTLPDRESTAIAGSSMGGLISLYAAFKKPEIFGMVGAMSSSFWVSNGKIFDFVENAGVRNLRIYIDMGTGEGAQALKDTIKMVSLLKSIGYTDDTLLYVEDKGALHNEQFWAKRFPEMLKFFFGK</sequence>